<sequence>MGKGKPKKRRGFGSFDCSIRTLLQVLPDTARLQAADSRLRGGVWKGFENAGLSAGGAGVMTTCKGSQSARHFAQIIYH</sequence>
<evidence type="ECO:0000313" key="1">
    <source>
        <dbReference type="EMBL" id="GBH21575.1"/>
    </source>
</evidence>
<gene>
    <name evidence="1" type="ORF">KPSA3_07624</name>
</gene>
<dbReference type="EMBL" id="BGKA01000319">
    <property type="protein sequence ID" value="GBH21575.1"/>
    <property type="molecule type" value="Genomic_DNA"/>
</dbReference>
<comment type="caution">
    <text evidence="1">The sequence shown here is derived from an EMBL/GenBank/DDBJ whole genome shotgun (WGS) entry which is preliminary data.</text>
</comment>
<evidence type="ECO:0000313" key="2">
    <source>
        <dbReference type="Proteomes" id="UP000248291"/>
    </source>
</evidence>
<reference evidence="1 2" key="1">
    <citation type="submission" date="2018-04" db="EMBL/GenBank/DDBJ databases">
        <title>Draft genome sequence of Pseudomonas syringae pv. actinidiae biovar 3 strains isolated from kiwifruit in Kagawa prefecture.</title>
        <authorList>
            <person name="Tabuchi M."/>
            <person name="Saito M."/>
            <person name="Fujiwara S."/>
            <person name="Sasa N."/>
            <person name="Akimitsu K."/>
            <person name="Gomi K."/>
            <person name="Konishi-Sugita S."/>
            <person name="Hamano K."/>
            <person name="Kataoka I."/>
        </authorList>
    </citation>
    <scope>NUCLEOTIDE SEQUENCE [LARGE SCALE GENOMIC DNA]</scope>
    <source>
        <strain evidence="1 2">MAFF212211</strain>
    </source>
</reference>
<protein>
    <submittedName>
        <fullName evidence="1">Alpha-mannosidase</fullName>
    </submittedName>
</protein>
<proteinExistence type="predicted"/>
<organism evidence="1 2">
    <name type="scientific">Pseudomonas syringae pv. actinidiae</name>
    <dbReference type="NCBI Taxonomy" id="103796"/>
    <lineage>
        <taxon>Bacteria</taxon>
        <taxon>Pseudomonadati</taxon>
        <taxon>Pseudomonadota</taxon>
        <taxon>Gammaproteobacteria</taxon>
        <taxon>Pseudomonadales</taxon>
        <taxon>Pseudomonadaceae</taxon>
        <taxon>Pseudomonas</taxon>
        <taxon>Pseudomonas syringae</taxon>
    </lineage>
</organism>
<dbReference type="AlphaFoldDB" id="A0AAN4QFR8"/>
<name>A0AAN4QFR8_PSESF</name>
<dbReference type="Proteomes" id="UP000248291">
    <property type="component" value="Unassembled WGS sequence"/>
</dbReference>
<accession>A0AAN4QFR8</accession>